<evidence type="ECO:0000313" key="1">
    <source>
        <dbReference type="EMBL" id="KAH7442129.1"/>
    </source>
</evidence>
<evidence type="ECO:0000313" key="2">
    <source>
        <dbReference type="Proteomes" id="UP000825935"/>
    </source>
</evidence>
<sequence length="174" mass="20186">MDTVDIGTSRGCELKHSSFIWFRARTSSGCSRCCSLCLQTHVHFACELCRRSPSSTAHRKVPKELTVVGLRTDVHAWEKCIIANDRLEMIYAPPPRWKRLLRRFRARAHQADCWNSCQRQQPRHENFYYDPVSYALNFDDTSLCPLHKRHQARCPHGSTFVHLETCDADQIQIG</sequence>
<dbReference type="AlphaFoldDB" id="A0A8T2VCJ1"/>
<protein>
    <submittedName>
        <fullName evidence="1">Uncharacterized protein</fullName>
    </submittedName>
</protein>
<gene>
    <name evidence="1" type="ORF">KP509_03G072300</name>
</gene>
<dbReference type="Proteomes" id="UP000825935">
    <property type="component" value="Chromosome 3"/>
</dbReference>
<proteinExistence type="predicted"/>
<organism evidence="1 2">
    <name type="scientific">Ceratopteris richardii</name>
    <name type="common">Triangle waterfern</name>
    <dbReference type="NCBI Taxonomy" id="49495"/>
    <lineage>
        <taxon>Eukaryota</taxon>
        <taxon>Viridiplantae</taxon>
        <taxon>Streptophyta</taxon>
        <taxon>Embryophyta</taxon>
        <taxon>Tracheophyta</taxon>
        <taxon>Polypodiopsida</taxon>
        <taxon>Polypodiidae</taxon>
        <taxon>Polypodiales</taxon>
        <taxon>Pteridineae</taxon>
        <taxon>Pteridaceae</taxon>
        <taxon>Parkerioideae</taxon>
        <taxon>Ceratopteris</taxon>
    </lineage>
</organism>
<dbReference type="EMBL" id="CM035408">
    <property type="protein sequence ID" value="KAH7442129.1"/>
    <property type="molecule type" value="Genomic_DNA"/>
</dbReference>
<name>A0A8T2VCJ1_CERRI</name>
<reference evidence="1" key="1">
    <citation type="submission" date="2021-08" db="EMBL/GenBank/DDBJ databases">
        <title>WGS assembly of Ceratopteris richardii.</title>
        <authorList>
            <person name="Marchant D.B."/>
            <person name="Chen G."/>
            <person name="Jenkins J."/>
            <person name="Shu S."/>
            <person name="Leebens-Mack J."/>
            <person name="Grimwood J."/>
            <person name="Schmutz J."/>
            <person name="Soltis P."/>
            <person name="Soltis D."/>
            <person name="Chen Z.-H."/>
        </authorList>
    </citation>
    <scope>NUCLEOTIDE SEQUENCE</scope>
    <source>
        <strain evidence="1">Whitten #5841</strain>
        <tissue evidence="1">Leaf</tissue>
    </source>
</reference>
<comment type="caution">
    <text evidence="1">The sequence shown here is derived from an EMBL/GenBank/DDBJ whole genome shotgun (WGS) entry which is preliminary data.</text>
</comment>
<keyword evidence="2" id="KW-1185">Reference proteome</keyword>
<accession>A0A8T2VCJ1</accession>